<dbReference type="InterPro" id="IPR016167">
    <property type="entry name" value="FAD-bd_PCMH_sub1"/>
</dbReference>
<dbReference type="InterPro" id="IPR037165">
    <property type="entry name" value="AldOxase/xan_DH_Mopterin-bd_sf"/>
</dbReference>
<dbReference type="GO" id="GO:0051537">
    <property type="term" value="F:2 iron, 2 sulfur cluster binding"/>
    <property type="evidence" value="ECO:0007669"/>
    <property type="project" value="UniProtKB-KW"/>
</dbReference>
<dbReference type="Proteomes" id="UP000314987">
    <property type="component" value="Unassembled WGS sequence"/>
</dbReference>
<dbReference type="InterPro" id="IPR016166">
    <property type="entry name" value="FAD-bd_PCMH"/>
</dbReference>
<dbReference type="InterPro" id="IPR016169">
    <property type="entry name" value="FAD-bd_PCMH_sub2"/>
</dbReference>
<feature type="binding site" evidence="13">
    <location>
        <position position="63"/>
    </location>
    <ligand>
        <name>[2Fe-2S] cluster</name>
        <dbReference type="ChEBI" id="CHEBI:190135"/>
        <label>2</label>
    </ligand>
</feature>
<dbReference type="SUPFAM" id="SSF55447">
    <property type="entry name" value="CO dehydrogenase flavoprotein C-terminal domain-like"/>
    <property type="match status" value="1"/>
</dbReference>
<dbReference type="Ensembl" id="ENSVURT00010023985.1">
    <property type="protein sequence ID" value="ENSVURP00010021063.1"/>
    <property type="gene ID" value="ENSVURG00010012394.1"/>
</dbReference>
<dbReference type="InterPro" id="IPR012675">
    <property type="entry name" value="Beta-grasp_dom_sf"/>
</dbReference>
<dbReference type="Gene3D" id="3.30.465.10">
    <property type="match status" value="1"/>
</dbReference>
<feature type="binding site" evidence="12">
    <location>
        <position position="286"/>
    </location>
    <ligand>
        <name>FAD</name>
        <dbReference type="ChEBI" id="CHEBI:57692"/>
    </ligand>
</feature>
<dbReference type="GO" id="GO:0016491">
    <property type="term" value="F:oxidoreductase activity"/>
    <property type="evidence" value="ECO:0007669"/>
    <property type="project" value="UniProtKB-KW"/>
</dbReference>
<dbReference type="FunFam" id="3.30.365.10:FF:000025">
    <property type="entry name" value="Aldehyde oxidase 4"/>
    <property type="match status" value="1"/>
</dbReference>
<dbReference type="InterPro" id="IPR008274">
    <property type="entry name" value="AldOxase/xan_DH_MoCoBD1"/>
</dbReference>
<feature type="binding site" evidence="12">
    <location>
        <begin position="182"/>
        <end position="189"/>
    </location>
    <ligand>
        <name>FAD</name>
        <dbReference type="ChEBI" id="CHEBI:57692"/>
    </ligand>
</feature>
<evidence type="ECO:0000256" key="8">
    <source>
        <dbReference type="ARBA" id="ARBA00023002"/>
    </source>
</evidence>
<dbReference type="FunFam" id="3.30.465.10:FF:000004">
    <property type="entry name" value="Xanthine dehydrogenase/oxidase"/>
    <property type="match status" value="1"/>
</dbReference>
<dbReference type="PIRSF" id="PIRSF000127">
    <property type="entry name" value="Xanthine_DH"/>
    <property type="match status" value="1"/>
</dbReference>
<feature type="binding site" evidence="13">
    <location>
        <position position="97"/>
    </location>
    <ligand>
        <name>[2Fe-2S] cluster</name>
        <dbReference type="ChEBI" id="CHEBI:190135"/>
        <label>2</label>
    </ligand>
</feature>
<dbReference type="Pfam" id="PF01799">
    <property type="entry name" value="Fer2_2"/>
    <property type="match status" value="1"/>
</dbReference>
<dbReference type="GO" id="GO:0005506">
    <property type="term" value="F:iron ion binding"/>
    <property type="evidence" value="ECO:0007669"/>
    <property type="project" value="InterPro"/>
</dbReference>
<dbReference type="SMART" id="SM01008">
    <property type="entry name" value="Ald_Xan_dh_C"/>
    <property type="match status" value="1"/>
</dbReference>
<keyword evidence="5 13" id="KW-0001">2Fe-2S</keyword>
<dbReference type="Pfam" id="PF02738">
    <property type="entry name" value="MoCoBD_1"/>
    <property type="match status" value="1"/>
</dbReference>
<keyword evidence="10 13" id="KW-0411">Iron-sulfur</keyword>
<feature type="binding site" evidence="13">
    <location>
        <position position="60"/>
    </location>
    <ligand>
        <name>[2Fe-2S] cluster</name>
        <dbReference type="ChEBI" id="CHEBI:190135"/>
        <label>2</label>
    </ligand>
</feature>
<dbReference type="PANTHER" id="PTHR45444:SF3">
    <property type="entry name" value="XANTHINE DEHYDROGENASE"/>
    <property type="match status" value="1"/>
</dbReference>
<evidence type="ECO:0000313" key="16">
    <source>
        <dbReference type="Ensembl" id="ENSVURP00010021063.1"/>
    </source>
</evidence>
<evidence type="ECO:0000256" key="6">
    <source>
        <dbReference type="ARBA" id="ARBA00022723"/>
    </source>
</evidence>
<keyword evidence="14" id="KW-0812">Transmembrane</keyword>
<comment type="cofactor">
    <cofactor evidence="13">
        <name>Mo-molybdopterin</name>
        <dbReference type="ChEBI" id="CHEBI:71302"/>
    </cofactor>
    <text evidence="13">Binds 1 Mo-molybdopterin (Mo-MPT) cofactor per subunit.</text>
</comment>
<dbReference type="InterPro" id="IPR016208">
    <property type="entry name" value="Ald_Oxase/xanthine_DH-like"/>
</dbReference>
<evidence type="ECO:0000256" key="10">
    <source>
        <dbReference type="ARBA" id="ARBA00023014"/>
    </source>
</evidence>
<name>A0A4X2LAS9_VOMUR</name>
<feature type="binding site" evidence="13">
    <location>
        <position position="20"/>
    </location>
    <ligand>
        <name>[2Fe-2S] cluster</name>
        <dbReference type="ChEBI" id="CHEBI:190135"/>
        <label>1</label>
    </ligand>
</feature>
<comment type="cofactor">
    <cofactor evidence="13">
        <name>[2Fe-2S] cluster</name>
        <dbReference type="ChEBI" id="CHEBI:190135"/>
    </cofactor>
    <text evidence="13">Binds 2 [2Fe-2S] clusters.</text>
</comment>
<evidence type="ECO:0000256" key="5">
    <source>
        <dbReference type="ARBA" id="ARBA00022714"/>
    </source>
</evidence>
<comment type="similarity">
    <text evidence="2">Belongs to the xanthine dehydrogenase family.</text>
</comment>
<accession>A0A4X2LAS9</accession>
<dbReference type="Pfam" id="PF20256">
    <property type="entry name" value="MoCoBD_2"/>
    <property type="match status" value="1"/>
</dbReference>
<reference evidence="16" key="2">
    <citation type="submission" date="2025-08" db="UniProtKB">
        <authorList>
            <consortium name="Ensembl"/>
        </authorList>
    </citation>
    <scope>IDENTIFICATION</scope>
</reference>
<dbReference type="InterPro" id="IPR036856">
    <property type="entry name" value="Ald_Oxase/Xan_DH_a/b_sf"/>
</dbReference>
<dbReference type="InterPro" id="IPR046867">
    <property type="entry name" value="AldOxase/xan_DH_MoCoBD2"/>
</dbReference>
<dbReference type="SUPFAM" id="SSF54665">
    <property type="entry name" value="CO dehydrogenase molybdoprotein N-domain-like"/>
    <property type="match status" value="1"/>
</dbReference>
<dbReference type="SUPFAM" id="SSF47741">
    <property type="entry name" value="CO dehydrogenase ISP C-domain like"/>
    <property type="match status" value="1"/>
</dbReference>
<dbReference type="PROSITE" id="PS51387">
    <property type="entry name" value="FAD_PCMH"/>
    <property type="match status" value="1"/>
</dbReference>
<evidence type="ECO:0000256" key="12">
    <source>
        <dbReference type="PIRSR" id="PIRSR000127-2"/>
    </source>
</evidence>
<comment type="cofactor">
    <cofactor evidence="1 12">
        <name>FAD</name>
        <dbReference type="ChEBI" id="CHEBI:57692"/>
    </cofactor>
</comment>
<dbReference type="Gene3D" id="1.10.150.120">
    <property type="entry name" value="[2Fe-2S]-binding domain"/>
    <property type="match status" value="2"/>
</dbReference>
<keyword evidence="14" id="KW-1133">Transmembrane helix</keyword>
<dbReference type="InterPro" id="IPR000674">
    <property type="entry name" value="Ald_Oxase/Xan_DH_a/b"/>
</dbReference>
<dbReference type="InterPro" id="IPR005107">
    <property type="entry name" value="CO_DH_flav_C"/>
</dbReference>
<feature type="domain" description="FAD-binding PCMH-type" evidence="15">
    <location>
        <begin position="154"/>
        <end position="340"/>
    </location>
</feature>
<evidence type="ECO:0000256" key="4">
    <source>
        <dbReference type="ARBA" id="ARBA00022630"/>
    </source>
</evidence>
<dbReference type="InterPro" id="IPR036683">
    <property type="entry name" value="CO_DH_flav_C_dom_sf"/>
</dbReference>
<dbReference type="FunFam" id="3.30.365.10:FF:000004">
    <property type="entry name" value="Xanthine dehydrogenase oxidase"/>
    <property type="match status" value="1"/>
</dbReference>
<evidence type="ECO:0000256" key="11">
    <source>
        <dbReference type="ARBA" id="ARBA00034078"/>
    </source>
</evidence>
<dbReference type="SMART" id="SM01092">
    <property type="entry name" value="CO_deh_flav_C"/>
    <property type="match status" value="1"/>
</dbReference>
<dbReference type="Gene3D" id="3.10.20.30">
    <property type="match status" value="1"/>
</dbReference>
<keyword evidence="4" id="KW-0285">Flavoprotein</keyword>
<evidence type="ECO:0000313" key="17">
    <source>
        <dbReference type="Proteomes" id="UP000314987"/>
    </source>
</evidence>
<keyword evidence="3 13" id="KW-0500">Molybdenum</keyword>
<reference evidence="16" key="3">
    <citation type="submission" date="2025-09" db="UniProtKB">
        <authorList>
            <consortium name="Ensembl"/>
        </authorList>
    </citation>
    <scope>IDENTIFICATION</scope>
</reference>
<dbReference type="Gene3D" id="3.30.365.10">
    <property type="entry name" value="Aldehyde oxidase/xanthine dehydrogenase, molybdopterin binding domain"/>
    <property type="match status" value="4"/>
</dbReference>
<dbReference type="Gene3D" id="3.90.1170.50">
    <property type="entry name" value="Aldehyde oxidase/xanthine dehydrogenase, a/b hammerhead"/>
    <property type="match status" value="1"/>
</dbReference>
<dbReference type="InterPro" id="IPR036884">
    <property type="entry name" value="2Fe-2S-bd_dom_sf"/>
</dbReference>
<dbReference type="GeneTree" id="ENSGT00950000183114"/>
<dbReference type="FunFam" id="3.30.43.10:FF:000001">
    <property type="entry name" value="Xanthine dehydrogenase/oxidase"/>
    <property type="match status" value="1"/>
</dbReference>
<dbReference type="FunFam" id="3.30.390.50:FF:000001">
    <property type="entry name" value="Xanthine dehydrogenase oxidase"/>
    <property type="match status" value="1"/>
</dbReference>
<evidence type="ECO:0000256" key="3">
    <source>
        <dbReference type="ARBA" id="ARBA00022505"/>
    </source>
</evidence>
<proteinExistence type="inferred from homology"/>
<feature type="transmembrane region" description="Helical" evidence="14">
    <location>
        <begin position="12"/>
        <end position="35"/>
    </location>
</feature>
<gene>
    <name evidence="16" type="primary">LOC114029987</name>
</gene>
<evidence type="ECO:0000256" key="2">
    <source>
        <dbReference type="ARBA" id="ARBA00006849"/>
    </source>
</evidence>
<comment type="cofactor">
    <cofactor evidence="11">
        <name>[2Fe-2S] cluster</name>
        <dbReference type="ChEBI" id="CHEBI:190135"/>
    </cofactor>
</comment>
<organism evidence="16 17">
    <name type="scientific">Vombatus ursinus</name>
    <name type="common">Common wombat</name>
    <dbReference type="NCBI Taxonomy" id="29139"/>
    <lineage>
        <taxon>Eukaryota</taxon>
        <taxon>Metazoa</taxon>
        <taxon>Chordata</taxon>
        <taxon>Craniata</taxon>
        <taxon>Vertebrata</taxon>
        <taxon>Euteleostomi</taxon>
        <taxon>Mammalia</taxon>
        <taxon>Metatheria</taxon>
        <taxon>Diprotodontia</taxon>
        <taxon>Vombatidae</taxon>
        <taxon>Vombatus</taxon>
    </lineage>
</organism>
<dbReference type="SUPFAM" id="SSF56003">
    <property type="entry name" value="Molybdenum cofactor-binding domain"/>
    <property type="match status" value="2"/>
</dbReference>
<dbReference type="PANTHER" id="PTHR45444">
    <property type="entry name" value="XANTHINE DEHYDROGENASE"/>
    <property type="match status" value="1"/>
</dbReference>
<dbReference type="Pfam" id="PF03450">
    <property type="entry name" value="CO_deh_flav_C"/>
    <property type="match status" value="1"/>
</dbReference>
<dbReference type="AlphaFoldDB" id="A0A4X2LAS9"/>
<dbReference type="InterPro" id="IPR002346">
    <property type="entry name" value="Mopterin_DH_FAD-bd"/>
</dbReference>
<evidence type="ECO:0000256" key="13">
    <source>
        <dbReference type="PIRSR" id="PIRSR000127-3"/>
    </source>
</evidence>
<feature type="binding site" evidence="13">
    <location>
        <position position="668"/>
    </location>
    <ligand>
        <name>Mo-molybdopterin</name>
        <dbReference type="ChEBI" id="CHEBI:71302"/>
    </ligand>
    <ligandPart>
        <name>Mo</name>
        <dbReference type="ChEBI" id="CHEBI:28685"/>
    </ligandPart>
</feature>
<dbReference type="InterPro" id="IPR036318">
    <property type="entry name" value="FAD-bd_PCMH-like_sf"/>
</dbReference>
<evidence type="ECO:0000256" key="1">
    <source>
        <dbReference type="ARBA" id="ARBA00001974"/>
    </source>
</evidence>
<evidence type="ECO:0000256" key="7">
    <source>
        <dbReference type="ARBA" id="ARBA00022827"/>
    </source>
</evidence>
<protein>
    <recommendedName>
        <fullName evidence="15">FAD-binding PCMH-type domain-containing protein</fullName>
    </recommendedName>
</protein>
<keyword evidence="9 13" id="KW-0408">Iron</keyword>
<feature type="binding site" evidence="12">
    <location>
        <position position="348"/>
    </location>
    <ligand>
        <name>FAD</name>
        <dbReference type="ChEBI" id="CHEBI:57692"/>
    </ligand>
</feature>
<evidence type="ECO:0000256" key="14">
    <source>
        <dbReference type="SAM" id="Phobius"/>
    </source>
</evidence>
<feature type="binding site" evidence="12">
    <location>
        <position position="330"/>
    </location>
    <ligand>
        <name>FAD</name>
        <dbReference type="ChEBI" id="CHEBI:57692"/>
    </ligand>
</feature>
<reference evidence="17" key="1">
    <citation type="submission" date="2018-12" db="EMBL/GenBank/DDBJ databases">
        <authorList>
            <person name="Yazar S."/>
        </authorList>
    </citation>
    <scope>NUCLEOTIDE SEQUENCE [LARGE SCALE GENOMIC DNA]</scope>
</reference>
<dbReference type="InterPro" id="IPR002888">
    <property type="entry name" value="2Fe-2S-bd"/>
</dbReference>
<keyword evidence="7 12" id="KW-0274">FAD</keyword>
<evidence type="ECO:0000259" key="15">
    <source>
        <dbReference type="PROSITE" id="PS51387"/>
    </source>
</evidence>
<keyword evidence="17" id="KW-1185">Reference proteome</keyword>
<keyword evidence="6 13" id="KW-0479">Metal-binding</keyword>
<dbReference type="Gene3D" id="3.30.43.10">
    <property type="entry name" value="Uridine Diphospho-n-acetylenolpyruvylglucosamine Reductase, domain 2"/>
    <property type="match status" value="1"/>
</dbReference>
<dbReference type="Pfam" id="PF00941">
    <property type="entry name" value="FAD_binding_5"/>
    <property type="match status" value="1"/>
</dbReference>
<sequence>MISRYDSSNKKIWHYSVTSCLVPICSLYGAAVTTVEGIGSTKTRIHPVQERIAKGHGTQCGFCTPGMVMSIYTLLRNHLQPSTEQLIETLGGKFSSCLLNGTGECCLDQEEHESENKSDVCTKLYQEEEFLPLDPTQEFIFPPELMARKKTLVFQGERITWISPATLNDLLELKLQYPQAPLVMGNTFVGPNMKFKDVFHSVIISPARISELNVVMIDANQGLTIGAGCSLAQVKEILTEMVLKLPEEKTQTYQALLKHLRTLAGQQIRNMASLGGHIISRLAASDLNPVLGVGNCVLNLVSKEGTQQLPLNDHFLAGSPDANLTSKQVLASVFIPFSKKWEFVSAFRQAQRQQNALAIVNSGMRVRFKEGTNTIMDLNILYGGVGSVTVSAKKSCQQLIGRAWNEEMLDEACRLVLDEVTIPGSSSGGMVEYKRTLMISFLFKFYLEVLQDLNVRDPRYPDVPNKFQSVLEDFPLTIPCGTQAYECVDSHQPPQDPVGRPVMHQSGIKHASGEAIFCDDMPAIDEELFLAVVTINRASIEYHLLLVDAILCSTIIGVIVICVGQIVCTVAADSYFHAKQAAKKVNIVYEDMEPVIVTIKDAVSHKSFIGSEKKLEQGNIKEAFQTVDQIIEGEVHMGGQEHFYMETQSVLVIPKTEDKEMEIYVSSQDAALVQVGSSRIIISCEFEFVNDAFAQSISLSATGYFRGYKADMDWVKGEGDVYPYFVYGAACSEVEVDCLTGAHKNIRTDIVMDASFSINPAIDIGQIEGAFTQGVGLYTLEELKYSPEGVLYTRSPNEYKIPSITDIPEELNVSLLTSTKNPIAIYSSKGLGESGMFLGSSVFFAIHDAVTAARKERGLTETFTMSSPATPELIRMICVDKFTDLVWRSCVGGNQCKGADMGVGVLYVRDNKKVSLTRLARVVREGMYNKIRKVGLGQFLKSCKKK</sequence>
<evidence type="ECO:0000256" key="9">
    <source>
        <dbReference type="ARBA" id="ARBA00023004"/>
    </source>
</evidence>
<keyword evidence="14" id="KW-0472">Membrane</keyword>
<dbReference type="Gene3D" id="3.30.390.50">
    <property type="entry name" value="CO dehydrogenase flavoprotein, C-terminal domain"/>
    <property type="match status" value="1"/>
</dbReference>
<keyword evidence="8" id="KW-0560">Oxidoreductase</keyword>
<dbReference type="SUPFAM" id="SSF56176">
    <property type="entry name" value="FAD-binding/transporter-associated domain-like"/>
    <property type="match status" value="1"/>
</dbReference>
<dbReference type="GO" id="GO:0071949">
    <property type="term" value="F:FAD binding"/>
    <property type="evidence" value="ECO:0007669"/>
    <property type="project" value="InterPro"/>
</dbReference>